<dbReference type="InterPro" id="IPR036691">
    <property type="entry name" value="Endo/exonu/phosph_ase_sf"/>
</dbReference>
<dbReference type="AlphaFoldDB" id="A0A561TVZ3"/>
<dbReference type="EMBL" id="VIWT01000002">
    <property type="protein sequence ID" value="TWF91264.1"/>
    <property type="molecule type" value="Genomic_DNA"/>
</dbReference>
<dbReference type="SUPFAM" id="SSF56219">
    <property type="entry name" value="DNase I-like"/>
    <property type="match status" value="1"/>
</dbReference>
<proteinExistence type="predicted"/>
<comment type="caution">
    <text evidence="2">The sequence shown here is derived from an EMBL/GenBank/DDBJ whole genome shotgun (WGS) entry which is preliminary data.</text>
</comment>
<sequence length="307" mass="33401">MQQPIVFGSLNLEHDGWTPDGRGGGHLDKWYAAHEELARLPLDVLFCQERTHSAANGQHLMHVAERMLAMRGFLAPASPAESPNPCAVFVREDTFRVTGQWPQSANWWHAPCAVSVTYSEEPVRIQLASVHLSSRSAAQRKTETENIITWQQPQRALVVAGDFNSYSASGLETTPAPDWPNLPDQRHRAQRTLDGHTPDTVPDRILTSVGMADAAVLAARLGHAGALDPTASMIPGKWPRQGPAQRIDRQYVSGALAPALRSFEVVPLPGLSDHALTLSTWDPDLFLAGLHCHSSSDQRSGTGLDGA</sequence>
<dbReference type="GO" id="GO:0004519">
    <property type="term" value="F:endonuclease activity"/>
    <property type="evidence" value="ECO:0007669"/>
    <property type="project" value="UniProtKB-KW"/>
</dbReference>
<accession>A0A561TVZ3</accession>
<evidence type="ECO:0000313" key="2">
    <source>
        <dbReference type="EMBL" id="TWF91264.1"/>
    </source>
</evidence>
<keyword evidence="2" id="KW-0269">Exonuclease</keyword>
<gene>
    <name evidence="2" type="ORF">FHX73_12376</name>
</gene>
<keyword evidence="2" id="KW-0255">Endonuclease</keyword>
<dbReference type="Gene3D" id="3.60.10.10">
    <property type="entry name" value="Endonuclease/exonuclease/phosphatase"/>
    <property type="match status" value="1"/>
</dbReference>
<reference evidence="2 3" key="1">
    <citation type="submission" date="2019-06" db="EMBL/GenBank/DDBJ databases">
        <title>Sequencing the genomes of 1000 actinobacteria strains.</title>
        <authorList>
            <person name="Klenk H.-P."/>
        </authorList>
    </citation>
    <scope>NUCLEOTIDE SEQUENCE [LARGE SCALE GENOMIC DNA]</scope>
    <source>
        <strain evidence="2 3">DSM 44826</strain>
    </source>
</reference>
<dbReference type="InterPro" id="IPR005135">
    <property type="entry name" value="Endo/exonuclease/phosphatase"/>
</dbReference>
<dbReference type="Pfam" id="PF03372">
    <property type="entry name" value="Exo_endo_phos"/>
    <property type="match status" value="1"/>
</dbReference>
<keyword evidence="3" id="KW-1185">Reference proteome</keyword>
<evidence type="ECO:0000313" key="3">
    <source>
        <dbReference type="Proteomes" id="UP000317940"/>
    </source>
</evidence>
<evidence type="ECO:0000259" key="1">
    <source>
        <dbReference type="Pfam" id="PF03372"/>
    </source>
</evidence>
<keyword evidence="2" id="KW-0378">Hydrolase</keyword>
<organism evidence="2 3">
    <name type="scientific">Kitasatospora viridis</name>
    <dbReference type="NCBI Taxonomy" id="281105"/>
    <lineage>
        <taxon>Bacteria</taxon>
        <taxon>Bacillati</taxon>
        <taxon>Actinomycetota</taxon>
        <taxon>Actinomycetes</taxon>
        <taxon>Kitasatosporales</taxon>
        <taxon>Streptomycetaceae</taxon>
        <taxon>Kitasatospora</taxon>
    </lineage>
</organism>
<dbReference type="Proteomes" id="UP000317940">
    <property type="component" value="Unassembled WGS sequence"/>
</dbReference>
<dbReference type="GO" id="GO:0004527">
    <property type="term" value="F:exonuclease activity"/>
    <property type="evidence" value="ECO:0007669"/>
    <property type="project" value="UniProtKB-KW"/>
</dbReference>
<keyword evidence="2" id="KW-0540">Nuclease</keyword>
<protein>
    <submittedName>
        <fullName evidence="2">Endonuclease/exonuclease/phosphatase family protein</fullName>
    </submittedName>
</protein>
<feature type="domain" description="Endonuclease/exonuclease/phosphatase" evidence="1">
    <location>
        <begin position="34"/>
        <end position="274"/>
    </location>
</feature>
<name>A0A561TVZ3_9ACTN</name>